<dbReference type="Gene3D" id="1.20.1640.10">
    <property type="entry name" value="Multidrug efflux transporter AcrB transmembrane domain"/>
    <property type="match status" value="1"/>
</dbReference>
<dbReference type="EMBL" id="QRUD01000200">
    <property type="protein sequence ID" value="RGR27045.1"/>
    <property type="molecule type" value="Genomic_DNA"/>
</dbReference>
<feature type="transmembrane region" description="Helical" evidence="1">
    <location>
        <begin position="12"/>
        <end position="33"/>
    </location>
</feature>
<dbReference type="InterPro" id="IPR001036">
    <property type="entry name" value="Acrflvin-R"/>
</dbReference>
<dbReference type="PANTHER" id="PTHR32063:SF9">
    <property type="entry name" value="SIMILAR TO MULTIDRUG RESISTANCE PROTEIN MEXB"/>
    <property type="match status" value="1"/>
</dbReference>
<dbReference type="GO" id="GO:0042910">
    <property type="term" value="F:xenobiotic transmembrane transporter activity"/>
    <property type="evidence" value="ECO:0007669"/>
    <property type="project" value="TreeGrafter"/>
</dbReference>
<dbReference type="PANTHER" id="PTHR32063">
    <property type="match status" value="1"/>
</dbReference>
<comment type="caution">
    <text evidence="2">The sequence shown here is derived from an EMBL/GenBank/DDBJ whole genome shotgun (WGS) entry which is preliminary data.</text>
</comment>
<reference evidence="2 3" key="1">
    <citation type="submission" date="2018-08" db="EMBL/GenBank/DDBJ databases">
        <title>A genome reference for cultivated species of the human gut microbiota.</title>
        <authorList>
            <person name="Zou Y."/>
            <person name="Xue W."/>
            <person name="Luo G."/>
        </authorList>
    </citation>
    <scope>NUCLEOTIDE SEQUENCE [LARGE SCALE GENOMIC DNA]</scope>
    <source>
        <strain evidence="2 3">AF25-30LB</strain>
    </source>
</reference>
<evidence type="ECO:0000313" key="2">
    <source>
        <dbReference type="EMBL" id="RGR27045.1"/>
    </source>
</evidence>
<dbReference type="Pfam" id="PF00873">
    <property type="entry name" value="ACR_tran"/>
    <property type="match status" value="1"/>
</dbReference>
<accession>A0A395UJF3</accession>
<dbReference type="AlphaFoldDB" id="A0A395UJF3"/>
<keyword evidence="1" id="KW-0472">Membrane</keyword>
<dbReference type="Proteomes" id="UP000266497">
    <property type="component" value="Unassembled WGS sequence"/>
</dbReference>
<gene>
    <name evidence="2" type="ORF">DWY53_24250</name>
</gene>
<protein>
    <submittedName>
        <fullName evidence="2">Hydrophobe/amphiphile efflux-1 family RND transporter</fullName>
    </submittedName>
</protein>
<organism evidence="2 3">
    <name type="scientific">Phocaeicola vulgatus</name>
    <name type="common">Bacteroides vulgatus</name>
    <dbReference type="NCBI Taxonomy" id="821"/>
    <lineage>
        <taxon>Bacteria</taxon>
        <taxon>Pseudomonadati</taxon>
        <taxon>Bacteroidota</taxon>
        <taxon>Bacteroidia</taxon>
        <taxon>Bacteroidales</taxon>
        <taxon>Bacteroidaceae</taxon>
        <taxon>Phocaeicola</taxon>
    </lineage>
</organism>
<dbReference type="RefSeq" id="WP_182423028.1">
    <property type="nucleotide sequence ID" value="NZ_QRUD01000200.1"/>
</dbReference>
<evidence type="ECO:0000313" key="3">
    <source>
        <dbReference type="Proteomes" id="UP000266497"/>
    </source>
</evidence>
<sequence>LFGLENNIYMQTGLIMIIGLLAKTAILLTEYAGKRRSEGMTLAQAAYSAAKVRLRPILMTVLSMVFGLVPLMMAHGVGANGSRSLATGVIGGMIVGTLALLFLVPSLFIVFQYIQERVKHN</sequence>
<feature type="transmembrane region" description="Helical" evidence="1">
    <location>
        <begin position="85"/>
        <end position="111"/>
    </location>
</feature>
<proteinExistence type="predicted"/>
<name>A0A395UJF3_PHOVU</name>
<evidence type="ECO:0000256" key="1">
    <source>
        <dbReference type="SAM" id="Phobius"/>
    </source>
</evidence>
<keyword evidence="1" id="KW-1133">Transmembrane helix</keyword>
<keyword evidence="1" id="KW-0812">Transmembrane</keyword>
<dbReference type="SUPFAM" id="SSF82866">
    <property type="entry name" value="Multidrug efflux transporter AcrB transmembrane domain"/>
    <property type="match status" value="1"/>
</dbReference>
<feature type="non-terminal residue" evidence="2">
    <location>
        <position position="1"/>
    </location>
</feature>
<dbReference type="GO" id="GO:0005886">
    <property type="term" value="C:plasma membrane"/>
    <property type="evidence" value="ECO:0007669"/>
    <property type="project" value="TreeGrafter"/>
</dbReference>
<feature type="transmembrane region" description="Helical" evidence="1">
    <location>
        <begin position="54"/>
        <end position="73"/>
    </location>
</feature>